<protein>
    <recommendedName>
        <fullName evidence="6">FecR family protein</fullName>
    </recommendedName>
</protein>
<dbReference type="AlphaFoldDB" id="A0A127V8J7"/>
<dbReference type="EMBL" id="CP014504">
    <property type="protein sequence ID" value="AMP97643.1"/>
    <property type="molecule type" value="Genomic_DNA"/>
</dbReference>
<feature type="domain" description="Protein FecR C-terminal" evidence="3">
    <location>
        <begin position="317"/>
        <end position="383"/>
    </location>
</feature>
<organism evidence="4 5">
    <name type="scientific">Pedobacter cryoconitis</name>
    <dbReference type="NCBI Taxonomy" id="188932"/>
    <lineage>
        <taxon>Bacteria</taxon>
        <taxon>Pseudomonadati</taxon>
        <taxon>Bacteroidota</taxon>
        <taxon>Sphingobacteriia</taxon>
        <taxon>Sphingobacteriales</taxon>
        <taxon>Sphingobacteriaceae</taxon>
        <taxon>Pedobacter</taxon>
    </lineage>
</organism>
<dbReference type="PANTHER" id="PTHR30273">
    <property type="entry name" value="PERIPLASMIC SIGNAL SENSOR AND SIGMA FACTOR ACTIVATOR FECR-RELATED"/>
    <property type="match status" value="1"/>
</dbReference>
<dbReference type="PIRSF" id="PIRSF018266">
    <property type="entry name" value="FecR"/>
    <property type="match status" value="1"/>
</dbReference>
<dbReference type="Pfam" id="PF16344">
    <property type="entry name" value="FecR_C"/>
    <property type="match status" value="1"/>
</dbReference>
<proteinExistence type="predicted"/>
<gene>
    <name evidence="4" type="ORF">AY601_0696</name>
</gene>
<evidence type="ECO:0008006" key="6">
    <source>
        <dbReference type="Google" id="ProtNLM"/>
    </source>
</evidence>
<evidence type="ECO:0000259" key="3">
    <source>
        <dbReference type="Pfam" id="PF16344"/>
    </source>
</evidence>
<feature type="transmembrane region" description="Helical" evidence="1">
    <location>
        <begin position="121"/>
        <end position="141"/>
    </location>
</feature>
<keyword evidence="1" id="KW-1133">Transmembrane helix</keyword>
<dbReference type="Gene3D" id="3.55.50.30">
    <property type="match status" value="1"/>
</dbReference>
<evidence type="ECO:0000259" key="2">
    <source>
        <dbReference type="Pfam" id="PF04773"/>
    </source>
</evidence>
<keyword evidence="5" id="KW-1185">Reference proteome</keyword>
<reference evidence="4 5" key="1">
    <citation type="submission" date="2016-03" db="EMBL/GenBank/DDBJ databases">
        <title>Complete genome sequence of Pedobacter cryoconitis PAMC 27485.</title>
        <authorList>
            <person name="Lee J."/>
            <person name="Kim O.-S."/>
        </authorList>
    </citation>
    <scope>NUCLEOTIDE SEQUENCE [LARGE SCALE GENOMIC DNA]</scope>
    <source>
        <strain evidence="4 5">PAMC 27485</strain>
    </source>
</reference>
<dbReference type="Pfam" id="PF04773">
    <property type="entry name" value="FecR"/>
    <property type="match status" value="1"/>
</dbReference>
<dbReference type="RefSeq" id="WP_068396485.1">
    <property type="nucleotide sequence ID" value="NZ_CP014504.1"/>
</dbReference>
<dbReference type="PANTHER" id="PTHR30273:SF2">
    <property type="entry name" value="PROTEIN FECR"/>
    <property type="match status" value="1"/>
</dbReference>
<feature type="domain" description="FecR protein" evidence="2">
    <location>
        <begin position="164"/>
        <end position="256"/>
    </location>
</feature>
<dbReference type="Proteomes" id="UP000071561">
    <property type="component" value="Chromosome"/>
</dbReference>
<evidence type="ECO:0000313" key="4">
    <source>
        <dbReference type="EMBL" id="AMP97643.1"/>
    </source>
</evidence>
<dbReference type="KEGG" id="pcm:AY601_0696"/>
<dbReference type="GO" id="GO:0016989">
    <property type="term" value="F:sigma factor antagonist activity"/>
    <property type="evidence" value="ECO:0007669"/>
    <property type="project" value="TreeGrafter"/>
</dbReference>
<dbReference type="Gene3D" id="2.60.120.1440">
    <property type="match status" value="1"/>
</dbReference>
<dbReference type="InterPro" id="IPR006860">
    <property type="entry name" value="FecR"/>
</dbReference>
<dbReference type="InterPro" id="IPR012373">
    <property type="entry name" value="Ferrdict_sens_TM"/>
</dbReference>
<keyword evidence="1" id="KW-0472">Membrane</keyword>
<name>A0A127V8J7_9SPHI</name>
<dbReference type="PATRIC" id="fig|188932.3.peg.713"/>
<accession>A0A127V8J7</accession>
<dbReference type="InterPro" id="IPR032508">
    <property type="entry name" value="FecR_C"/>
</dbReference>
<sequence>MKLPDRGFLVEELVCNDSFQQYCLGISLENHILWEEWINNTPERAADIIQAKNLVNILTIKQGNRLEQVKALKSGFRQQEILTQLLNTVPDETPMSTNGRSNINRYLYSDKKTILKTPAGFYKYISFAAAAVIILISLYFIQQNYSTSKDLKAEHPLSASVFSSGRAPRKTVILIDGTVITLHQNSEIKLAKNFNPAQRELWLKGEAFFEVKHDAKHPFIVHTPFNDIKVLGTSFNVKAYPNSGLIETSLIRGSVQVESKRYPGYRVLLKPDEKLSFHNTPAHQDENLKNIFKVSALERNAPGNKSEEIQWIHHPISIDNEPLAAIAKKLQNWYGIEIYIADPEVEAYRYSGTFENESVIKTLEALQMAYPFAFKAEQNRIILSK</sequence>
<evidence type="ECO:0000256" key="1">
    <source>
        <dbReference type="SAM" id="Phobius"/>
    </source>
</evidence>
<evidence type="ECO:0000313" key="5">
    <source>
        <dbReference type="Proteomes" id="UP000071561"/>
    </source>
</evidence>
<dbReference type="OrthoDB" id="1523735at2"/>
<keyword evidence="1" id="KW-0812">Transmembrane</keyword>